<geneLocation type="plasmid" evidence="1 2">
    <name>pUPO218</name>
</geneLocation>
<dbReference type="InterPro" id="IPR029068">
    <property type="entry name" value="Glyas_Bleomycin-R_OHBP_Dase"/>
</dbReference>
<dbReference type="EMBL" id="CP059321">
    <property type="protein sequence ID" value="QTH24984.1"/>
    <property type="molecule type" value="Genomic_DNA"/>
</dbReference>
<dbReference type="Gene3D" id="3.10.180.10">
    <property type="entry name" value="2,3-Dihydroxybiphenyl 1,2-Dioxygenase, domain 1"/>
    <property type="match status" value="1"/>
</dbReference>
<accession>A0A975D966</accession>
<dbReference type="AlphaFoldDB" id="A0A975D966"/>
<reference evidence="1" key="1">
    <citation type="submission" date="2020-07" db="EMBL/GenBank/DDBJ databases">
        <authorList>
            <person name="Camacho E."/>
        </authorList>
    </citation>
    <scope>NUCLEOTIDE SEQUENCE</scope>
    <source>
        <strain evidence="1">MPO218</strain>
        <plasmid evidence="1">pUPO218</plasmid>
    </source>
</reference>
<name>A0A975D966_9SPHN</name>
<proteinExistence type="predicted"/>
<protein>
    <submittedName>
        <fullName evidence="1">VOC family protein</fullName>
    </submittedName>
</protein>
<gene>
    <name evidence="1" type="ORF">HRJ34_28470</name>
</gene>
<keyword evidence="1" id="KW-0614">Plasmid</keyword>
<dbReference type="RefSeq" id="WP_208634673.1">
    <property type="nucleotide sequence ID" value="NZ_CP059321.1"/>
</dbReference>
<reference evidence="1" key="2">
    <citation type="submission" date="2021-04" db="EMBL/GenBank/DDBJ databases">
        <title>Isolation and genomic analysis of the ibuprofen-degrading bacterium Sphingomonas strain MPO218.</title>
        <authorList>
            <person name="Aulestia M."/>
            <person name="Flores A."/>
            <person name="Mangas E.L."/>
            <person name="Perez-Pulido A.J."/>
            <person name="Santero E."/>
            <person name="Camacho E.M."/>
        </authorList>
    </citation>
    <scope>NUCLEOTIDE SEQUENCE</scope>
    <source>
        <strain evidence="1">MPO218</strain>
        <plasmid evidence="1">pUPO218</plasmid>
    </source>
</reference>
<dbReference type="Pfam" id="PF13669">
    <property type="entry name" value="Glyoxalase_4"/>
    <property type="match status" value="1"/>
</dbReference>
<dbReference type="Proteomes" id="UP000664914">
    <property type="component" value="Plasmid pUPO218"/>
</dbReference>
<sequence length="159" mass="17871">MQHFFSGFFQFGYVTRDLDSAIASYRARYGDMAFLINDPAPTDGVASPTKRLGLGFIDDVMIEIIQPDTTQKTIYDDVLPATVGPVHLHHFGFLIDDHDAMLERLDALGYAVPFHGKIEGFLDFSYADTRADLGHYSEFIRLDAAGRVFFDSVPRLTTR</sequence>
<dbReference type="SUPFAM" id="SSF54593">
    <property type="entry name" value="Glyoxalase/Bleomycin resistance protein/Dihydroxybiphenyl dioxygenase"/>
    <property type="match status" value="1"/>
</dbReference>
<evidence type="ECO:0000313" key="2">
    <source>
        <dbReference type="Proteomes" id="UP000664914"/>
    </source>
</evidence>
<organism evidence="1 2">
    <name type="scientific">Rhizorhabdus wittichii</name>
    <dbReference type="NCBI Taxonomy" id="160791"/>
    <lineage>
        <taxon>Bacteria</taxon>
        <taxon>Pseudomonadati</taxon>
        <taxon>Pseudomonadota</taxon>
        <taxon>Alphaproteobacteria</taxon>
        <taxon>Sphingomonadales</taxon>
        <taxon>Sphingomonadaceae</taxon>
        <taxon>Rhizorhabdus</taxon>
    </lineage>
</organism>
<evidence type="ECO:0000313" key="1">
    <source>
        <dbReference type="EMBL" id="QTH24984.1"/>
    </source>
</evidence>